<dbReference type="AlphaFoldDB" id="A0A1H0WYB5"/>
<dbReference type="STRING" id="405564.SAMN04487905_11829"/>
<reference evidence="9" key="1">
    <citation type="submission" date="2016-10" db="EMBL/GenBank/DDBJ databases">
        <authorList>
            <person name="Varghese N."/>
            <person name="Submissions S."/>
        </authorList>
    </citation>
    <scope>NUCLEOTIDE SEQUENCE [LARGE SCALE GENOMIC DNA]</scope>
    <source>
        <strain evidence="9">DSM 46732</strain>
    </source>
</reference>
<organism evidence="8 9">
    <name type="scientific">Actinopolyspora xinjiangensis</name>
    <dbReference type="NCBI Taxonomy" id="405564"/>
    <lineage>
        <taxon>Bacteria</taxon>
        <taxon>Bacillati</taxon>
        <taxon>Actinomycetota</taxon>
        <taxon>Actinomycetes</taxon>
        <taxon>Actinopolysporales</taxon>
        <taxon>Actinopolysporaceae</taxon>
        <taxon>Actinopolyspora</taxon>
    </lineage>
</organism>
<evidence type="ECO:0000313" key="9">
    <source>
        <dbReference type="Proteomes" id="UP000199497"/>
    </source>
</evidence>
<dbReference type="GO" id="GO:0005886">
    <property type="term" value="C:plasma membrane"/>
    <property type="evidence" value="ECO:0007669"/>
    <property type="project" value="UniProtKB-SubCell"/>
</dbReference>
<sequence length="260" mass="27461">MACLTPVTTGATGRFLSEVLTGDVYVLGRSLHYLVVVGAQLVGMAVGGVLIVWLGPEWTVLVTAGGHLLAALISRLFLPYTEVVGADGSIVRKTLRGNAALVATPELIKLIMVQCLPAGYLAAAGSLVIPYAGQRAFSPAETGPVLAAISVGMLIGDLVIGPVCTPATRERLVLPLLLVMGAPSIALVLDPPYPAVLAVYVITGIGPRRTFGCHRWVIERSPARLTGYRRLTTRYERTAHHVAAFLTLAAALTCYKKHTT</sequence>
<evidence type="ECO:0000256" key="3">
    <source>
        <dbReference type="ARBA" id="ARBA00022475"/>
    </source>
</evidence>
<dbReference type="InterPro" id="IPR036259">
    <property type="entry name" value="MFS_trans_sf"/>
</dbReference>
<dbReference type="PANTHER" id="PTHR43266">
    <property type="entry name" value="MACROLIDE-EFFLUX PROTEIN"/>
    <property type="match status" value="1"/>
</dbReference>
<proteinExistence type="predicted"/>
<keyword evidence="9" id="KW-1185">Reference proteome</keyword>
<evidence type="ECO:0000256" key="7">
    <source>
        <dbReference type="SAM" id="Phobius"/>
    </source>
</evidence>
<protein>
    <submittedName>
        <fullName evidence="8">Transposase DDE domain-containing protein</fullName>
    </submittedName>
</protein>
<gene>
    <name evidence="8" type="ORF">SAMN04487905_11829</name>
</gene>
<keyword evidence="3" id="KW-1003">Cell membrane</keyword>
<dbReference type="Gene3D" id="1.20.1250.20">
    <property type="entry name" value="MFS general substrate transporter like domains"/>
    <property type="match status" value="1"/>
</dbReference>
<keyword evidence="4 7" id="KW-0812">Transmembrane</keyword>
<evidence type="ECO:0000256" key="1">
    <source>
        <dbReference type="ARBA" id="ARBA00004651"/>
    </source>
</evidence>
<accession>A0A1H0WYB5</accession>
<keyword evidence="5 7" id="KW-1133">Transmembrane helix</keyword>
<comment type="subcellular location">
    <subcellularLocation>
        <location evidence="1">Cell membrane</location>
        <topology evidence="1">Multi-pass membrane protein</topology>
    </subcellularLocation>
</comment>
<evidence type="ECO:0000256" key="5">
    <source>
        <dbReference type="ARBA" id="ARBA00022989"/>
    </source>
</evidence>
<name>A0A1H0WYB5_9ACTN</name>
<evidence type="ECO:0000256" key="6">
    <source>
        <dbReference type="ARBA" id="ARBA00023136"/>
    </source>
</evidence>
<keyword evidence="2" id="KW-0813">Transport</keyword>
<keyword evidence="6 7" id="KW-0472">Membrane</keyword>
<feature type="transmembrane region" description="Helical" evidence="7">
    <location>
        <begin position="99"/>
        <end position="123"/>
    </location>
</feature>
<dbReference type="SUPFAM" id="SSF103473">
    <property type="entry name" value="MFS general substrate transporter"/>
    <property type="match status" value="1"/>
</dbReference>
<dbReference type="EMBL" id="FNJR01000018">
    <property type="protein sequence ID" value="SDP95724.1"/>
    <property type="molecule type" value="Genomic_DNA"/>
</dbReference>
<feature type="transmembrane region" description="Helical" evidence="7">
    <location>
        <begin position="143"/>
        <end position="160"/>
    </location>
</feature>
<dbReference type="Proteomes" id="UP000199497">
    <property type="component" value="Unassembled WGS sequence"/>
</dbReference>
<evidence type="ECO:0000313" key="8">
    <source>
        <dbReference type="EMBL" id="SDP95724.1"/>
    </source>
</evidence>
<feature type="transmembrane region" description="Helical" evidence="7">
    <location>
        <begin position="33"/>
        <end position="54"/>
    </location>
</feature>
<dbReference type="PANTHER" id="PTHR43266:SF2">
    <property type="entry name" value="MAJOR FACILITATOR SUPERFAMILY (MFS) PROFILE DOMAIN-CONTAINING PROTEIN"/>
    <property type="match status" value="1"/>
</dbReference>
<evidence type="ECO:0000256" key="4">
    <source>
        <dbReference type="ARBA" id="ARBA00022692"/>
    </source>
</evidence>
<evidence type="ECO:0000256" key="2">
    <source>
        <dbReference type="ARBA" id="ARBA00022448"/>
    </source>
</evidence>